<name>A0AAU9IS72_9CILI</name>
<reference evidence="1" key="1">
    <citation type="submission" date="2021-09" db="EMBL/GenBank/DDBJ databases">
        <authorList>
            <consortium name="AG Swart"/>
            <person name="Singh M."/>
            <person name="Singh A."/>
            <person name="Seah K."/>
            <person name="Emmerich C."/>
        </authorList>
    </citation>
    <scope>NUCLEOTIDE SEQUENCE</scope>
    <source>
        <strain evidence="1">ATCC30299</strain>
    </source>
</reference>
<dbReference type="Gene3D" id="2.60.40.640">
    <property type="match status" value="1"/>
</dbReference>
<dbReference type="EMBL" id="CAJZBQ010000011">
    <property type="protein sequence ID" value="CAG9314070.1"/>
    <property type="molecule type" value="Genomic_DNA"/>
</dbReference>
<dbReference type="PANTHER" id="PTHR11188:SF17">
    <property type="entry name" value="FI21816P1"/>
    <property type="match status" value="1"/>
</dbReference>
<proteinExistence type="predicted"/>
<gene>
    <name evidence="1" type="ORF">BSTOLATCC_MIC9867</name>
</gene>
<organism evidence="1 2">
    <name type="scientific">Blepharisma stoltei</name>
    <dbReference type="NCBI Taxonomy" id="1481888"/>
    <lineage>
        <taxon>Eukaryota</taxon>
        <taxon>Sar</taxon>
        <taxon>Alveolata</taxon>
        <taxon>Ciliophora</taxon>
        <taxon>Postciliodesmatophora</taxon>
        <taxon>Heterotrichea</taxon>
        <taxon>Heterotrichida</taxon>
        <taxon>Blepharismidae</taxon>
        <taxon>Blepharisma</taxon>
    </lineage>
</organism>
<dbReference type="InterPro" id="IPR014752">
    <property type="entry name" value="Arrestin-like_C"/>
</dbReference>
<evidence type="ECO:0008006" key="3">
    <source>
        <dbReference type="Google" id="ProtNLM"/>
    </source>
</evidence>
<evidence type="ECO:0000313" key="2">
    <source>
        <dbReference type="Proteomes" id="UP001162131"/>
    </source>
</evidence>
<accession>A0AAU9IS72</accession>
<dbReference type="GO" id="GO:0005737">
    <property type="term" value="C:cytoplasm"/>
    <property type="evidence" value="ECO:0007669"/>
    <property type="project" value="TreeGrafter"/>
</dbReference>
<dbReference type="GO" id="GO:0015031">
    <property type="term" value="P:protein transport"/>
    <property type="evidence" value="ECO:0007669"/>
    <property type="project" value="TreeGrafter"/>
</dbReference>
<protein>
    <recommendedName>
        <fullName evidence="3">Arrestin-like N-terminal domain-containing protein</fullName>
    </recommendedName>
</protein>
<dbReference type="AlphaFoldDB" id="A0AAU9IS72"/>
<evidence type="ECO:0000313" key="1">
    <source>
        <dbReference type="EMBL" id="CAG9314070.1"/>
    </source>
</evidence>
<sequence>MGSVESRESQIKGQIFISLESNNTNPGGIFRGSIHVSLLEQINNPALYLVFKGNEITDFKIQHNGKTTYYSQHKGKNLLCALKATLYEWPDKIALPGNFSFPFELQTYNNLLPSFYTSALWGGFCQISYSIRAQLRADDRQPLKFKEPVFIITDIISLPPEMYPNSLEKDCSGSGGLICCFSNEDAVTKITIEKGILGFSDSIEINLETNLTTFSAYISRVKIEIKKIITMTANKKNPQVATQTISMLKLNEKPKIMARSGTQHFNYKIPIREILKNENSCTWNTPLIKCHFVMNIKLHTKTFSWRCYVFNEASQGIVILPFEIQIPASSPPIAPEHWQAQLLPQSYIKPGNQGLGNPDHSIVESFALASHTKSLDKDNQNYI</sequence>
<comment type="caution">
    <text evidence="1">The sequence shown here is derived from an EMBL/GenBank/DDBJ whole genome shotgun (WGS) entry which is preliminary data.</text>
</comment>
<dbReference type="InterPro" id="IPR050357">
    <property type="entry name" value="Arrestin_domain-protein"/>
</dbReference>
<keyword evidence="2" id="KW-1185">Reference proteome</keyword>
<dbReference type="Proteomes" id="UP001162131">
    <property type="component" value="Unassembled WGS sequence"/>
</dbReference>
<dbReference type="PANTHER" id="PTHR11188">
    <property type="entry name" value="ARRESTIN DOMAIN CONTAINING PROTEIN"/>
    <property type="match status" value="1"/>
</dbReference>